<dbReference type="RefSeq" id="WP_184214651.1">
    <property type="nucleotide sequence ID" value="NZ_JACHIP010000002.1"/>
</dbReference>
<dbReference type="InterPro" id="IPR036737">
    <property type="entry name" value="OmpA-like_sf"/>
</dbReference>
<proteinExistence type="inferred from homology"/>
<keyword evidence="5" id="KW-1133">Transmembrane helix</keyword>
<gene>
    <name evidence="10" type="ORF">HDF16_001289</name>
</gene>
<evidence type="ECO:0000259" key="9">
    <source>
        <dbReference type="PROSITE" id="PS51123"/>
    </source>
</evidence>
<dbReference type="InterPro" id="IPR006665">
    <property type="entry name" value="OmpA-like"/>
</dbReference>
<feature type="compositionally biased region" description="Low complexity" evidence="8">
    <location>
        <begin position="308"/>
        <end position="321"/>
    </location>
</feature>
<keyword evidence="6 7" id="KW-0472">Membrane</keyword>
<comment type="caution">
    <text evidence="10">The sequence shown here is derived from an EMBL/GenBank/DDBJ whole genome shotgun (WGS) entry which is preliminary data.</text>
</comment>
<protein>
    <submittedName>
        <fullName evidence="10">Chemotaxis protein MotB</fullName>
    </submittedName>
</protein>
<keyword evidence="3" id="KW-1003">Cell membrane</keyword>
<evidence type="ECO:0000256" key="1">
    <source>
        <dbReference type="ARBA" id="ARBA00004162"/>
    </source>
</evidence>
<dbReference type="Pfam" id="PF13677">
    <property type="entry name" value="MotB_plug"/>
    <property type="match status" value="1"/>
</dbReference>
<keyword evidence="11" id="KW-1185">Reference proteome</keyword>
<evidence type="ECO:0000313" key="10">
    <source>
        <dbReference type="EMBL" id="MBB5056604.1"/>
    </source>
</evidence>
<dbReference type="InterPro" id="IPR050330">
    <property type="entry name" value="Bact_OuterMem_StrucFunc"/>
</dbReference>
<dbReference type="GO" id="GO:0005886">
    <property type="term" value="C:plasma membrane"/>
    <property type="evidence" value="ECO:0007669"/>
    <property type="project" value="UniProtKB-SubCell"/>
</dbReference>
<accession>A0A7W7ZB13</accession>
<dbReference type="Gene3D" id="3.30.1330.60">
    <property type="entry name" value="OmpA-like domain"/>
    <property type="match status" value="1"/>
</dbReference>
<organism evidence="10 11">
    <name type="scientific">Granulicella aggregans</name>
    <dbReference type="NCBI Taxonomy" id="474949"/>
    <lineage>
        <taxon>Bacteria</taxon>
        <taxon>Pseudomonadati</taxon>
        <taxon>Acidobacteriota</taxon>
        <taxon>Terriglobia</taxon>
        <taxon>Terriglobales</taxon>
        <taxon>Acidobacteriaceae</taxon>
        <taxon>Granulicella</taxon>
    </lineage>
</organism>
<dbReference type="Proteomes" id="UP000540989">
    <property type="component" value="Unassembled WGS sequence"/>
</dbReference>
<sequence length="341" mass="36649">MSETVQPIIVIKKKGAHGGHHGGAWKVAYADFVTAMMSLFIVLWLMNSTPQVKKAIAGYFNDPRGTSRQMGTDILGSGPSVVIDKTTVEKLQEQIRKAIVQQKELDKLKDQVELKMTNEGLRIELIEGKNGTFYQSGSPKLSPAGEELLGLLAKQLAPLPNHLQIEGHTDAKPMGNATATYSNWELSSDRANAARRLLQQDGVGPHQINQVRGYADELLRVPNDPLDPSNRRISLLVQFLEAPAGTKGPETLDMEGGKKPEGKEGEGAEKGAEKGKEAGPVPAPVEKPRPVDVAPTAGKIELPAIPTGKPGAKPSAASPAKLGDELNQLREMKKADPPKPK</sequence>
<dbReference type="InterPro" id="IPR025713">
    <property type="entry name" value="MotB-like_N_dom"/>
</dbReference>
<feature type="compositionally biased region" description="Basic and acidic residues" evidence="8">
    <location>
        <begin position="255"/>
        <end position="277"/>
    </location>
</feature>
<evidence type="ECO:0000256" key="7">
    <source>
        <dbReference type="PROSITE-ProRule" id="PRU00473"/>
    </source>
</evidence>
<feature type="region of interest" description="Disordered" evidence="8">
    <location>
        <begin position="244"/>
        <end position="341"/>
    </location>
</feature>
<comment type="subcellular location">
    <subcellularLocation>
        <location evidence="1">Cell membrane</location>
        <topology evidence="1">Single-pass membrane protein</topology>
    </subcellularLocation>
</comment>
<evidence type="ECO:0000256" key="6">
    <source>
        <dbReference type="ARBA" id="ARBA00023136"/>
    </source>
</evidence>
<evidence type="ECO:0000256" key="8">
    <source>
        <dbReference type="SAM" id="MobiDB-lite"/>
    </source>
</evidence>
<dbReference type="PANTHER" id="PTHR30329">
    <property type="entry name" value="STATOR ELEMENT OF FLAGELLAR MOTOR COMPLEX"/>
    <property type="match status" value="1"/>
</dbReference>
<feature type="compositionally biased region" description="Basic and acidic residues" evidence="8">
    <location>
        <begin position="322"/>
        <end position="341"/>
    </location>
</feature>
<evidence type="ECO:0000256" key="4">
    <source>
        <dbReference type="ARBA" id="ARBA00022692"/>
    </source>
</evidence>
<dbReference type="PANTHER" id="PTHR30329:SF21">
    <property type="entry name" value="LIPOPROTEIN YIAD-RELATED"/>
    <property type="match status" value="1"/>
</dbReference>
<reference evidence="10 11" key="1">
    <citation type="submission" date="2020-08" db="EMBL/GenBank/DDBJ databases">
        <title>Genomic Encyclopedia of Type Strains, Phase IV (KMG-V): Genome sequencing to study the core and pangenomes of soil and plant-associated prokaryotes.</title>
        <authorList>
            <person name="Whitman W."/>
        </authorList>
    </citation>
    <scope>NUCLEOTIDE SEQUENCE [LARGE SCALE GENOMIC DNA]</scope>
    <source>
        <strain evidence="10 11">M8UP14</strain>
    </source>
</reference>
<dbReference type="Pfam" id="PF00691">
    <property type="entry name" value="OmpA"/>
    <property type="match status" value="1"/>
</dbReference>
<dbReference type="PROSITE" id="PS51123">
    <property type="entry name" value="OMPA_2"/>
    <property type="match status" value="1"/>
</dbReference>
<feature type="domain" description="OmpA-like" evidence="9">
    <location>
        <begin position="121"/>
        <end position="241"/>
    </location>
</feature>
<keyword evidence="4" id="KW-0812">Transmembrane</keyword>
<dbReference type="CDD" id="cd07185">
    <property type="entry name" value="OmpA_C-like"/>
    <property type="match status" value="1"/>
</dbReference>
<evidence type="ECO:0000256" key="2">
    <source>
        <dbReference type="ARBA" id="ARBA00008914"/>
    </source>
</evidence>
<evidence type="ECO:0000256" key="3">
    <source>
        <dbReference type="ARBA" id="ARBA00022475"/>
    </source>
</evidence>
<name>A0A7W7ZB13_9BACT</name>
<evidence type="ECO:0000313" key="11">
    <source>
        <dbReference type="Proteomes" id="UP000540989"/>
    </source>
</evidence>
<comment type="similarity">
    <text evidence="2">Belongs to the MotB family.</text>
</comment>
<evidence type="ECO:0000256" key="5">
    <source>
        <dbReference type="ARBA" id="ARBA00022989"/>
    </source>
</evidence>
<dbReference type="EMBL" id="JACHIP010000002">
    <property type="protein sequence ID" value="MBB5056604.1"/>
    <property type="molecule type" value="Genomic_DNA"/>
</dbReference>
<dbReference type="AlphaFoldDB" id="A0A7W7ZB13"/>
<dbReference type="SUPFAM" id="SSF103088">
    <property type="entry name" value="OmpA-like"/>
    <property type="match status" value="1"/>
</dbReference>